<comment type="caution">
    <text evidence="3">The sequence shown here is derived from an EMBL/GenBank/DDBJ whole genome shotgun (WGS) entry which is preliminary data.</text>
</comment>
<feature type="compositionally biased region" description="Low complexity" evidence="1">
    <location>
        <begin position="359"/>
        <end position="381"/>
    </location>
</feature>
<accession>A0ABD1CBV8</accession>
<dbReference type="Pfam" id="PF00646">
    <property type="entry name" value="F-box"/>
    <property type="match status" value="1"/>
</dbReference>
<dbReference type="AlphaFoldDB" id="A0ABD1CBV8"/>
<evidence type="ECO:0000256" key="1">
    <source>
        <dbReference type="SAM" id="MobiDB-lite"/>
    </source>
</evidence>
<sequence>MDTAEQPDAAIPSTSGICSSSSSSSASGRKRKLSSDECTNEQPNMKILSVELSDIELQVSLMDLSDEILMEIFLNLDSDSLISLSECCLRLNSVIKDKKLWAKADFSSSQLGAQELLRKIHHLQVETKSLKIRGLTSVYPLDKWKTPTLTANMLAQINKRCPGLEHFEIIEGYMDTNNMAIISFPQSIKTLVFRKCEADRSMASEIRMGFLSKIDRTLQKLEELTIEYCSWFDTHDFMALSKVPHLRYLSLKGCANMKDSVPYASIATRFGFKKLETLDLRDTPISDSDVSCFNIVQSLKELLLECPEYLRTERGLNEYNEAERQRVEQLRRIANQDIINPLARRQEPGQAGPAGAGEGAAAANQQENGAAQQGDGDNAAEPAPPPRPPRPHFLGEGRNVFRFVNRHFFPNLHENPGENIIRIINRAEMDPPAAAVANQPEPQANGQQANQDQDQQPQRPAAPPLAPLPPLPADNNNQEIRQRHVRIVYNNRRNIIRIINHLERNNNVEDNNNDQQQQQNGAGGAQQPQGVLPPPVEAAYQQIFEAGNRDRVENGPVAGPAAAAQEQEQQPPAAPLVNGVAAENNENGAAEAAVVNGAAAEQAPPAAVNDGAVAGPAPAAPDAPEPPVPQEDMNVPSLASLFELENGNQNKRSRKELNKDSVPTMSLEDLWTKIESKMDSFKQDFDKRIDGLETQLSQLKTECTARIDDLSEAVVEVRADLNLASNWIGRVEKYQDLIITGVPYSPTENLKTVFRDISAKLAYDPLDVPMVDLKRLAKPPIAAGSAPPILCQFAIRNERNAFYSKYLSLRNLNLEHIGFNNKNRIFINENLTPKIAKSVLLLSS</sequence>
<dbReference type="InterPro" id="IPR001810">
    <property type="entry name" value="F-box_dom"/>
</dbReference>
<protein>
    <recommendedName>
        <fullName evidence="2">F-box domain-containing protein</fullName>
    </recommendedName>
</protein>
<reference evidence="3 4" key="1">
    <citation type="submission" date="2024-05" db="EMBL/GenBank/DDBJ databases">
        <title>Culex pipiens pipiens assembly and annotation.</title>
        <authorList>
            <person name="Alout H."/>
            <person name="Durand T."/>
        </authorList>
    </citation>
    <scope>NUCLEOTIDE SEQUENCE [LARGE SCALE GENOMIC DNA]</scope>
    <source>
        <strain evidence="3">HA-2024</strain>
        <tissue evidence="3">Whole body</tissue>
    </source>
</reference>
<evidence type="ECO:0000313" key="4">
    <source>
        <dbReference type="Proteomes" id="UP001562425"/>
    </source>
</evidence>
<feature type="region of interest" description="Disordered" evidence="1">
    <location>
        <begin position="341"/>
        <end position="395"/>
    </location>
</feature>
<feature type="compositionally biased region" description="Pro residues" evidence="1">
    <location>
        <begin position="618"/>
        <end position="629"/>
    </location>
</feature>
<feature type="region of interest" description="Disordered" evidence="1">
    <location>
        <begin position="506"/>
        <end position="533"/>
    </location>
</feature>
<dbReference type="InterPro" id="IPR036047">
    <property type="entry name" value="F-box-like_dom_sf"/>
</dbReference>
<feature type="compositionally biased region" description="Low complexity" evidence="1">
    <location>
        <begin position="508"/>
        <end position="530"/>
    </location>
</feature>
<dbReference type="Proteomes" id="UP001562425">
    <property type="component" value="Unassembled WGS sequence"/>
</dbReference>
<name>A0ABD1CBV8_CULPP</name>
<feature type="compositionally biased region" description="Low complexity" evidence="1">
    <location>
        <begin position="560"/>
        <end position="573"/>
    </location>
</feature>
<feature type="region of interest" description="Disordered" evidence="1">
    <location>
        <begin position="608"/>
        <end position="633"/>
    </location>
</feature>
<dbReference type="PROSITE" id="PS50181">
    <property type="entry name" value="FBOX"/>
    <property type="match status" value="1"/>
</dbReference>
<keyword evidence="4" id="KW-1185">Reference proteome</keyword>
<organism evidence="3 4">
    <name type="scientific">Culex pipiens pipiens</name>
    <name type="common">Northern house mosquito</name>
    <dbReference type="NCBI Taxonomy" id="38569"/>
    <lineage>
        <taxon>Eukaryota</taxon>
        <taxon>Metazoa</taxon>
        <taxon>Ecdysozoa</taxon>
        <taxon>Arthropoda</taxon>
        <taxon>Hexapoda</taxon>
        <taxon>Insecta</taxon>
        <taxon>Pterygota</taxon>
        <taxon>Neoptera</taxon>
        <taxon>Endopterygota</taxon>
        <taxon>Diptera</taxon>
        <taxon>Nematocera</taxon>
        <taxon>Culicoidea</taxon>
        <taxon>Culicidae</taxon>
        <taxon>Culicinae</taxon>
        <taxon>Culicini</taxon>
        <taxon>Culex</taxon>
        <taxon>Culex</taxon>
    </lineage>
</organism>
<gene>
    <name evidence="3" type="ORF">pipiens_005084</name>
</gene>
<feature type="compositionally biased region" description="Low complexity" evidence="1">
    <location>
        <begin position="442"/>
        <end position="459"/>
    </location>
</feature>
<dbReference type="SMART" id="SM00256">
    <property type="entry name" value="FBOX"/>
    <property type="match status" value="1"/>
</dbReference>
<dbReference type="InterPro" id="IPR032675">
    <property type="entry name" value="LRR_dom_sf"/>
</dbReference>
<dbReference type="EMBL" id="JBEHCU010013937">
    <property type="protein sequence ID" value="KAL1373831.1"/>
    <property type="molecule type" value="Genomic_DNA"/>
</dbReference>
<dbReference type="SUPFAM" id="SSF52047">
    <property type="entry name" value="RNI-like"/>
    <property type="match status" value="1"/>
</dbReference>
<evidence type="ECO:0000259" key="2">
    <source>
        <dbReference type="PROSITE" id="PS50181"/>
    </source>
</evidence>
<feature type="region of interest" description="Disordered" evidence="1">
    <location>
        <begin position="551"/>
        <end position="573"/>
    </location>
</feature>
<feature type="domain" description="F-box" evidence="2">
    <location>
        <begin position="58"/>
        <end position="104"/>
    </location>
</feature>
<feature type="compositionally biased region" description="Low complexity" evidence="1">
    <location>
        <begin position="608"/>
        <end position="617"/>
    </location>
</feature>
<feature type="region of interest" description="Disordered" evidence="1">
    <location>
        <begin position="1"/>
        <end position="38"/>
    </location>
</feature>
<evidence type="ECO:0000313" key="3">
    <source>
        <dbReference type="EMBL" id="KAL1373831.1"/>
    </source>
</evidence>
<dbReference type="Gene3D" id="3.80.10.10">
    <property type="entry name" value="Ribonuclease Inhibitor"/>
    <property type="match status" value="1"/>
</dbReference>
<feature type="compositionally biased region" description="Pro residues" evidence="1">
    <location>
        <begin position="460"/>
        <end position="472"/>
    </location>
</feature>
<feature type="compositionally biased region" description="Low complexity" evidence="1">
    <location>
        <begin position="13"/>
        <end position="27"/>
    </location>
</feature>
<proteinExistence type="predicted"/>
<feature type="region of interest" description="Disordered" evidence="1">
    <location>
        <begin position="434"/>
        <end position="476"/>
    </location>
</feature>
<dbReference type="SUPFAM" id="SSF81383">
    <property type="entry name" value="F-box domain"/>
    <property type="match status" value="1"/>
</dbReference>